<comment type="caution">
    <text evidence="2">The sequence shown here is derived from an EMBL/GenBank/DDBJ whole genome shotgun (WGS) entry which is preliminary data.</text>
</comment>
<dbReference type="EMBL" id="CAJRGZ010000012">
    <property type="protein sequence ID" value="CAG5137847.1"/>
    <property type="molecule type" value="Genomic_DNA"/>
</dbReference>
<feature type="transmembrane region" description="Helical" evidence="1">
    <location>
        <begin position="277"/>
        <end position="293"/>
    </location>
</feature>
<dbReference type="AlphaFoldDB" id="A0A8J2HUZ7"/>
<feature type="transmembrane region" description="Helical" evidence="1">
    <location>
        <begin position="101"/>
        <end position="120"/>
    </location>
</feature>
<dbReference type="OrthoDB" id="5394254at2759"/>
<dbReference type="Proteomes" id="UP000676310">
    <property type="component" value="Unassembled WGS sequence"/>
</dbReference>
<name>A0A8J2HUZ7_9PLEO</name>
<evidence type="ECO:0000313" key="3">
    <source>
        <dbReference type="Proteomes" id="UP000676310"/>
    </source>
</evidence>
<sequence>MAPTAVIEREAPDVVPNATRAPVRSRLPTALRVPILISLNMGINMLLWEFTANFLRPELGAVSKVPSEDDVTSFYSPVARIGMRFLTVWMTWYFNYDFYDVSALTVLTYAPFTYLLTTFYDISTLTAAANICIEVLSFAVPTYLLRPRSIVHRNNEPLRNRFLLNSVQVQVSSSMLAAGVYVTILWGGLKSGVLNTFLVQYFDIPTLEAAHLETPVSILIKTIVVGVSAKAFLLNPSFAAQRSGALTPAEEFDPSTATLPKTLEHNFYNFSKMTRTLIQQTLILNAFLFAGTVQRCMTLIGTDVVGAVGYAGVWVAANTVVALWYGWVGDTSADYEPL</sequence>
<keyword evidence="1" id="KW-0812">Transmembrane</keyword>
<keyword evidence="1" id="KW-0472">Membrane</keyword>
<gene>
    <name evidence="2" type="ORF">ALTATR162_LOCUS227</name>
</gene>
<reference evidence="2" key="1">
    <citation type="submission" date="2021-05" db="EMBL/GenBank/DDBJ databases">
        <authorList>
            <person name="Stam R."/>
        </authorList>
    </citation>
    <scope>NUCLEOTIDE SEQUENCE</scope>
    <source>
        <strain evidence="2">CS162</strain>
    </source>
</reference>
<feature type="transmembrane region" description="Helical" evidence="1">
    <location>
        <begin position="166"/>
        <end position="189"/>
    </location>
</feature>
<protein>
    <submittedName>
        <fullName evidence="2">Uncharacterized protein</fullName>
    </submittedName>
</protein>
<feature type="transmembrane region" description="Helical" evidence="1">
    <location>
        <begin position="126"/>
        <end position="145"/>
    </location>
</feature>
<accession>A0A8J2HUZ7</accession>
<evidence type="ECO:0000313" key="2">
    <source>
        <dbReference type="EMBL" id="CAG5137847.1"/>
    </source>
</evidence>
<keyword evidence="1" id="KW-1133">Transmembrane helix</keyword>
<dbReference type="GeneID" id="67013696"/>
<proteinExistence type="predicted"/>
<feature type="transmembrane region" description="Helical" evidence="1">
    <location>
        <begin position="305"/>
        <end position="327"/>
    </location>
</feature>
<keyword evidence="3" id="KW-1185">Reference proteome</keyword>
<evidence type="ECO:0000256" key="1">
    <source>
        <dbReference type="SAM" id="Phobius"/>
    </source>
</evidence>
<organism evidence="2 3">
    <name type="scientific">Alternaria atra</name>
    <dbReference type="NCBI Taxonomy" id="119953"/>
    <lineage>
        <taxon>Eukaryota</taxon>
        <taxon>Fungi</taxon>
        <taxon>Dikarya</taxon>
        <taxon>Ascomycota</taxon>
        <taxon>Pezizomycotina</taxon>
        <taxon>Dothideomycetes</taxon>
        <taxon>Pleosporomycetidae</taxon>
        <taxon>Pleosporales</taxon>
        <taxon>Pleosporineae</taxon>
        <taxon>Pleosporaceae</taxon>
        <taxon>Alternaria</taxon>
        <taxon>Alternaria sect. Ulocladioides</taxon>
    </lineage>
</organism>
<dbReference type="RefSeq" id="XP_043163755.1">
    <property type="nucleotide sequence ID" value="XM_043307820.1"/>
</dbReference>